<organism evidence="5 6">
    <name type="scientific">Tritrichomonas musculus</name>
    <dbReference type="NCBI Taxonomy" id="1915356"/>
    <lineage>
        <taxon>Eukaryota</taxon>
        <taxon>Metamonada</taxon>
        <taxon>Parabasalia</taxon>
        <taxon>Tritrichomonadida</taxon>
        <taxon>Tritrichomonadidae</taxon>
        <taxon>Tritrichomonas</taxon>
    </lineage>
</organism>
<dbReference type="PROSITE" id="PS50102">
    <property type="entry name" value="RRM"/>
    <property type="match status" value="1"/>
</dbReference>
<dbReference type="SUPFAM" id="SSF54928">
    <property type="entry name" value="RNA-binding domain, RBD"/>
    <property type="match status" value="2"/>
</dbReference>
<evidence type="ECO:0000313" key="6">
    <source>
        <dbReference type="Proteomes" id="UP001470230"/>
    </source>
</evidence>
<protein>
    <recommendedName>
        <fullName evidence="4">RRM domain-containing protein</fullName>
    </recommendedName>
</protein>
<proteinExistence type="predicted"/>
<feature type="domain" description="RRM" evidence="4">
    <location>
        <begin position="412"/>
        <end position="480"/>
    </location>
</feature>
<reference evidence="5 6" key="1">
    <citation type="submission" date="2024-04" db="EMBL/GenBank/DDBJ databases">
        <title>Tritrichomonas musculus Genome.</title>
        <authorList>
            <person name="Alves-Ferreira E."/>
            <person name="Grigg M."/>
            <person name="Lorenzi H."/>
            <person name="Galac M."/>
        </authorList>
    </citation>
    <scope>NUCLEOTIDE SEQUENCE [LARGE SCALE GENOMIC DNA]</scope>
    <source>
        <strain evidence="5 6">EAF2021</strain>
    </source>
</reference>
<dbReference type="InterPro" id="IPR012677">
    <property type="entry name" value="Nucleotide-bd_a/b_plait_sf"/>
</dbReference>
<dbReference type="Proteomes" id="UP001470230">
    <property type="component" value="Unassembled WGS sequence"/>
</dbReference>
<evidence type="ECO:0000256" key="3">
    <source>
        <dbReference type="PROSITE-ProRule" id="PRU00176"/>
    </source>
</evidence>
<keyword evidence="1" id="KW-0677">Repeat</keyword>
<comment type="caution">
    <text evidence="5">The sequence shown here is derived from an EMBL/GenBank/DDBJ whole genome shotgun (WGS) entry which is preliminary data.</text>
</comment>
<evidence type="ECO:0000256" key="2">
    <source>
        <dbReference type="ARBA" id="ARBA00022884"/>
    </source>
</evidence>
<sequence length="480" mass="54798">MNDESFHYAYIVFKENPPDENTKVKLSSLIKNLKGTIYFPKTVCESYGTLAFQNPMTKSNILPQLLSYQINEDQFFPIMSPMLDEETLLSTVYITNLPDGSKNADLASILSIFDTNASVGEIIPKMLTYIDPTKKNFLLVFLPHMKFKNETKISVTIDRFQIPVISVSNLPNNFRKKEFSLFKCPHNYINCEFKVEEQEQLSKTAYLSFPTVEKANEAIEYFNFAQIDSNEISAIHFIPKGYKILRDWEISVKRISPESKGFDIWSRFKNYGPILCVEIKKNHDSGSVYGIVQFYKKESAEAAIKAIEQQQTTIIADFTVNFVVSIYNIETSVTQQDIAQYFKHVSKVEIIQPQRGNLASAQVTFHTTQAASSCLKSQQVHNGVRWIMRKGFQNKSQKDEVNKVLNDFLKSNTIIIKNLPKGFQPKTLIEMCSPFGIMRYLFIRSDTATVSFEEEKSAKDACEGLLAQGINNNSVTVELY</sequence>
<dbReference type="CDD" id="cd00590">
    <property type="entry name" value="RRM_SF"/>
    <property type="match status" value="3"/>
</dbReference>
<dbReference type="SMART" id="SM00360">
    <property type="entry name" value="RRM"/>
    <property type="match status" value="4"/>
</dbReference>
<evidence type="ECO:0000256" key="1">
    <source>
        <dbReference type="ARBA" id="ARBA00022737"/>
    </source>
</evidence>
<dbReference type="InterPro" id="IPR000504">
    <property type="entry name" value="RRM_dom"/>
</dbReference>
<dbReference type="Pfam" id="PF00076">
    <property type="entry name" value="RRM_1"/>
    <property type="match status" value="2"/>
</dbReference>
<evidence type="ECO:0000313" key="5">
    <source>
        <dbReference type="EMBL" id="KAK8890864.1"/>
    </source>
</evidence>
<name>A0ABR2KI93_9EUKA</name>
<dbReference type="EMBL" id="JAPFFF010000004">
    <property type="protein sequence ID" value="KAK8890864.1"/>
    <property type="molecule type" value="Genomic_DNA"/>
</dbReference>
<dbReference type="InterPro" id="IPR035979">
    <property type="entry name" value="RBD_domain_sf"/>
</dbReference>
<accession>A0ABR2KI93</accession>
<dbReference type="PANTHER" id="PTHR24012">
    <property type="entry name" value="RNA BINDING PROTEIN"/>
    <property type="match status" value="1"/>
</dbReference>
<gene>
    <name evidence="5" type="ORF">M9Y10_028063</name>
</gene>
<keyword evidence="2 3" id="KW-0694">RNA-binding</keyword>
<evidence type="ECO:0000259" key="4">
    <source>
        <dbReference type="PROSITE" id="PS50102"/>
    </source>
</evidence>
<keyword evidence="6" id="KW-1185">Reference proteome</keyword>
<dbReference type="Gene3D" id="3.30.70.330">
    <property type="match status" value="4"/>
</dbReference>